<accession>A0A7G9FN75</accession>
<dbReference type="Proteomes" id="UP000515819">
    <property type="component" value="Chromosome"/>
</dbReference>
<organism evidence="7 8">
    <name type="scientific">Wujia chipingensis</name>
    <dbReference type="NCBI Taxonomy" id="2763670"/>
    <lineage>
        <taxon>Bacteria</taxon>
        <taxon>Bacillati</taxon>
        <taxon>Bacillota</taxon>
        <taxon>Clostridia</taxon>
        <taxon>Lachnospirales</taxon>
        <taxon>Lachnospiraceae</taxon>
        <taxon>Wujia</taxon>
    </lineage>
</organism>
<evidence type="ECO:0000256" key="2">
    <source>
        <dbReference type="ARBA" id="ARBA00012438"/>
    </source>
</evidence>
<feature type="domain" description="Histidine kinase/HSP90-like ATPase" evidence="6">
    <location>
        <begin position="157"/>
        <end position="293"/>
    </location>
</feature>
<dbReference type="InterPro" id="IPR010559">
    <property type="entry name" value="Sig_transdc_His_kin_internal"/>
</dbReference>
<dbReference type="KEGG" id="wcp:H9Q76_01450"/>
<keyword evidence="4" id="KW-0175">Coiled coil</keyword>
<name>A0A7G9FN75_9FIRM</name>
<evidence type="ECO:0000256" key="5">
    <source>
        <dbReference type="SAM" id="MobiDB-lite"/>
    </source>
</evidence>
<protein>
    <recommendedName>
        <fullName evidence="2">histidine kinase</fullName>
        <ecNumber evidence="2">2.7.13.3</ecNumber>
    </recommendedName>
</protein>
<evidence type="ECO:0000256" key="1">
    <source>
        <dbReference type="ARBA" id="ARBA00000085"/>
    </source>
</evidence>
<reference evidence="7 8" key="1">
    <citation type="submission" date="2020-08" db="EMBL/GenBank/DDBJ databases">
        <authorList>
            <person name="Liu C."/>
            <person name="Sun Q."/>
        </authorList>
    </citation>
    <scope>NUCLEOTIDE SEQUENCE [LARGE SCALE GENOMIC DNA]</scope>
    <source>
        <strain evidence="7 8">NSJ-4</strain>
    </source>
</reference>
<proteinExistence type="predicted"/>
<keyword evidence="7" id="KW-0418">Kinase</keyword>
<dbReference type="InterPro" id="IPR003594">
    <property type="entry name" value="HATPase_dom"/>
</dbReference>
<comment type="catalytic activity">
    <reaction evidence="1">
        <text>ATP + protein L-histidine = ADP + protein N-phospho-L-histidine.</text>
        <dbReference type="EC" id="2.7.13.3"/>
    </reaction>
</comment>
<dbReference type="PANTHER" id="PTHR34220">
    <property type="entry name" value="SENSOR HISTIDINE KINASE YPDA"/>
    <property type="match status" value="1"/>
</dbReference>
<dbReference type="InterPro" id="IPR036890">
    <property type="entry name" value="HATPase_C_sf"/>
</dbReference>
<dbReference type="EMBL" id="CP060632">
    <property type="protein sequence ID" value="QNM00007.1"/>
    <property type="molecule type" value="Genomic_DNA"/>
</dbReference>
<dbReference type="InterPro" id="IPR004358">
    <property type="entry name" value="Sig_transdc_His_kin-like_C"/>
</dbReference>
<evidence type="ECO:0000259" key="6">
    <source>
        <dbReference type="SMART" id="SM00387"/>
    </source>
</evidence>
<evidence type="ECO:0000256" key="3">
    <source>
        <dbReference type="ARBA" id="ARBA00023012"/>
    </source>
</evidence>
<gene>
    <name evidence="7" type="ORF">H9Q76_01450</name>
</gene>
<dbReference type="InterPro" id="IPR050640">
    <property type="entry name" value="Bact_2-comp_sensor_kinase"/>
</dbReference>
<dbReference type="SUPFAM" id="SSF55874">
    <property type="entry name" value="ATPase domain of HSP90 chaperone/DNA topoisomerase II/histidine kinase"/>
    <property type="match status" value="1"/>
</dbReference>
<feature type="compositionally biased region" description="Basic and acidic residues" evidence="5">
    <location>
        <begin position="220"/>
        <end position="232"/>
    </location>
</feature>
<dbReference type="Pfam" id="PF02518">
    <property type="entry name" value="HATPase_c"/>
    <property type="match status" value="1"/>
</dbReference>
<dbReference type="GO" id="GO:0000155">
    <property type="term" value="F:phosphorelay sensor kinase activity"/>
    <property type="evidence" value="ECO:0007669"/>
    <property type="project" value="InterPro"/>
</dbReference>
<feature type="region of interest" description="Disordered" evidence="5">
    <location>
        <begin position="218"/>
        <end position="252"/>
    </location>
</feature>
<dbReference type="PANTHER" id="PTHR34220:SF7">
    <property type="entry name" value="SENSOR HISTIDINE KINASE YPDA"/>
    <property type="match status" value="1"/>
</dbReference>
<dbReference type="AlphaFoldDB" id="A0A7G9FN75"/>
<evidence type="ECO:0000313" key="7">
    <source>
        <dbReference type="EMBL" id="QNM00007.1"/>
    </source>
</evidence>
<dbReference type="EC" id="2.7.13.3" evidence="2"/>
<sequence>MGKIIWICVGAVIVWAGTILLMHRIQTKKIKKLEDDYREKQRVQQKLREEYSVKVQNKQAKIAALQSQINPHFLYNTLECIRSEALLYECDSIARMAKALAAFFRYSISNKENIVTIRDELRNIENYFLIQSYRFENKFALEINVEDDREEVGNYLIPKLSLQPIVENAIFHGLETKAENGKVTIRIYTTDQELVVVISDNGTGIDWDTLVSMRQALEQTEERRESGDDGSTHGETAGMDAHGTDRNEKRGNGIALSNVNQRIQLAFGNRYGLRLYSTTGIGTDVEIWLPKKVDRNDL</sequence>
<keyword evidence="8" id="KW-1185">Reference proteome</keyword>
<dbReference type="Pfam" id="PF06580">
    <property type="entry name" value="His_kinase"/>
    <property type="match status" value="1"/>
</dbReference>
<feature type="coiled-coil region" evidence="4">
    <location>
        <begin position="30"/>
        <end position="68"/>
    </location>
</feature>
<evidence type="ECO:0000313" key="8">
    <source>
        <dbReference type="Proteomes" id="UP000515819"/>
    </source>
</evidence>
<feature type="compositionally biased region" description="Basic and acidic residues" evidence="5">
    <location>
        <begin position="242"/>
        <end position="251"/>
    </location>
</feature>
<dbReference type="GO" id="GO:0016020">
    <property type="term" value="C:membrane"/>
    <property type="evidence" value="ECO:0007669"/>
    <property type="project" value="InterPro"/>
</dbReference>
<dbReference type="SMART" id="SM00387">
    <property type="entry name" value="HATPase_c"/>
    <property type="match status" value="1"/>
</dbReference>
<dbReference type="Gene3D" id="3.30.565.10">
    <property type="entry name" value="Histidine kinase-like ATPase, C-terminal domain"/>
    <property type="match status" value="1"/>
</dbReference>
<keyword evidence="7" id="KW-0808">Transferase</keyword>
<evidence type="ECO:0000256" key="4">
    <source>
        <dbReference type="SAM" id="Coils"/>
    </source>
</evidence>
<dbReference type="PRINTS" id="PR00344">
    <property type="entry name" value="BCTRLSENSOR"/>
</dbReference>
<keyword evidence="3" id="KW-0902">Two-component regulatory system</keyword>
<dbReference type="RefSeq" id="WP_021984740.1">
    <property type="nucleotide sequence ID" value="NZ_CP060632.1"/>
</dbReference>